<dbReference type="SUPFAM" id="SSF48452">
    <property type="entry name" value="TPR-like"/>
    <property type="match status" value="1"/>
</dbReference>
<gene>
    <name evidence="1" type="ORF">D3P04_02185</name>
</gene>
<comment type="caution">
    <text evidence="1">The sequence shown here is derived from an EMBL/GenBank/DDBJ whole genome shotgun (WGS) entry which is preliminary data.</text>
</comment>
<reference evidence="2" key="1">
    <citation type="submission" date="2018-09" db="EMBL/GenBank/DDBJ databases">
        <title>Acidovorax cavernicola nov. sp. isolated from Gruta de las Maravillas (Aracena, Spain).</title>
        <authorList>
            <person name="Jurado V."/>
            <person name="Gutierrez-Patricio S."/>
            <person name="Gonzalez-Pimentel J.L."/>
            <person name="Miller A.Z."/>
            <person name="Laiz L."/>
            <person name="Saiz-Jimenez C."/>
        </authorList>
    </citation>
    <scope>NUCLEOTIDE SEQUENCE [LARGE SCALE GENOMIC DNA]</scope>
    <source>
        <strain evidence="2">1011MAR3C25</strain>
    </source>
</reference>
<dbReference type="AlphaFoldDB" id="A0A418T8L3"/>
<dbReference type="Proteomes" id="UP000284202">
    <property type="component" value="Unassembled WGS sequence"/>
</dbReference>
<proteinExistence type="predicted"/>
<accession>A0A418T8L3</accession>
<dbReference type="Gene3D" id="1.25.40.10">
    <property type="entry name" value="Tetratricopeptide repeat domain"/>
    <property type="match status" value="1"/>
</dbReference>
<protein>
    <submittedName>
        <fullName evidence="1">Uncharacterized protein</fullName>
    </submittedName>
</protein>
<dbReference type="InterPro" id="IPR011990">
    <property type="entry name" value="TPR-like_helical_dom_sf"/>
</dbReference>
<evidence type="ECO:0000313" key="2">
    <source>
        <dbReference type="Proteomes" id="UP000284202"/>
    </source>
</evidence>
<dbReference type="EMBL" id="QZCG01000001">
    <property type="protein sequence ID" value="RJE89460.1"/>
    <property type="molecule type" value="Genomic_DNA"/>
</dbReference>
<dbReference type="OrthoDB" id="7060708at2"/>
<name>A0A418T8L3_9RHOB</name>
<keyword evidence="2" id="KW-1185">Reference proteome</keyword>
<dbReference type="RefSeq" id="WP_119745423.1">
    <property type="nucleotide sequence ID" value="NZ_QZCG01000001.1"/>
</dbReference>
<evidence type="ECO:0000313" key="1">
    <source>
        <dbReference type="EMBL" id="RJE89460.1"/>
    </source>
</evidence>
<organism evidence="1 2">
    <name type="scientific">Paracoccus onubensis</name>
    <dbReference type="NCBI Taxonomy" id="1675788"/>
    <lineage>
        <taxon>Bacteria</taxon>
        <taxon>Pseudomonadati</taxon>
        <taxon>Pseudomonadota</taxon>
        <taxon>Alphaproteobacteria</taxon>
        <taxon>Rhodobacterales</taxon>
        <taxon>Paracoccaceae</taxon>
        <taxon>Paracoccus</taxon>
    </lineage>
</organism>
<sequence length="660" mass="73891">MKDSNADAGREDPLLLIGFRQDRLGARLVTLANVIRVSRALDVDGRYLWLSQPDGPYPDLTDPTEMFSEEFVARWIRVVSTIPSDLDDRHNCSIEFKKINKTNVLSKMKRGDRFWTENGADILYLMDENPNATAVDFRAAFSEIEFSKFISSRFKKAMSRIGADDSLTAFHVRRGDILDGDPWSLTRWPRKYVPDEFYAAAVKQVEGPIVAFTDTPEALEHLRRTQPGAERITPIYDALDLKKCSRSQRDLLELLVLSHAAKIYAPVQSAFSTAASLISGNPITPLPRGLGHRHLEDAHDRLLNRAIDKPESFFVPGDLAQSLQFAARHAMVTKRTKPLLDSMMKLDGSIFSRHPFLLRLVSELAIASGNGDAALDFSKKSFTAEGIWKRDKIAAKIVNLAARKWRKPDSLAVLEDYCAAIFDYSNETSASYLLKNITTDYLGNAMFCTAFLVNPSGLEMLAEKVSGERSILQAVSQEKEVKLTPLWPIMTDWIDLINGNRGRREISTTPSLHPRLDAFGPEMNALLKNTLSTGQAPADSLQQLQLGRMASSLSLFGRYKKALDLLNALLRNEVTPMNLKRQADLHYRIGHDANALTYLKEAVELAPDCHGLQLSCALGYARSGQFNLAKKHTDMAQEIWPGSKVTDLAKKQIHKMRKTS</sequence>